<dbReference type="PANTHER" id="PTHR37076:SF4">
    <property type="entry name" value="HISTONE-LYSINE N-METHYLTRANSFERASE, H3 LYSINE-79 SPECIFIC-LIKE"/>
    <property type="match status" value="1"/>
</dbReference>
<feature type="compositionally biased region" description="Basic residues" evidence="1">
    <location>
        <begin position="367"/>
        <end position="380"/>
    </location>
</feature>
<feature type="region of interest" description="Disordered" evidence="1">
    <location>
        <begin position="245"/>
        <end position="276"/>
    </location>
</feature>
<dbReference type="AlphaFoldDB" id="A0A6I9QPQ7"/>
<feature type="compositionally biased region" description="Basic residues" evidence="1">
    <location>
        <begin position="215"/>
        <end position="226"/>
    </location>
</feature>
<dbReference type="KEGG" id="egu:105038859"/>
<dbReference type="InParanoid" id="A0A6I9QPQ7"/>
<organism evidence="2 3">
    <name type="scientific">Elaeis guineensis var. tenera</name>
    <name type="common">Oil palm</name>
    <dbReference type="NCBI Taxonomy" id="51953"/>
    <lineage>
        <taxon>Eukaryota</taxon>
        <taxon>Viridiplantae</taxon>
        <taxon>Streptophyta</taxon>
        <taxon>Embryophyta</taxon>
        <taxon>Tracheophyta</taxon>
        <taxon>Spermatophyta</taxon>
        <taxon>Magnoliopsida</taxon>
        <taxon>Liliopsida</taxon>
        <taxon>Arecaceae</taxon>
        <taxon>Arecoideae</taxon>
        <taxon>Cocoseae</taxon>
        <taxon>Elaeidinae</taxon>
        <taxon>Elaeis</taxon>
    </lineage>
</organism>
<proteinExistence type="predicted"/>
<keyword evidence="2" id="KW-1185">Reference proteome</keyword>
<dbReference type="RefSeq" id="XP_010913075.1">
    <property type="nucleotide sequence ID" value="XM_010914773.3"/>
</dbReference>
<feature type="region of interest" description="Disordered" evidence="1">
    <location>
        <begin position="126"/>
        <end position="151"/>
    </location>
</feature>
<feature type="compositionally biased region" description="Pro residues" evidence="1">
    <location>
        <begin position="197"/>
        <end position="211"/>
    </location>
</feature>
<accession>A0A6I9QPQ7</accession>
<sequence length="414" mass="47290">MASSQKRKKWTEEEERSLIDKYAEMASDGSLARMRTREKKFKPIAAHVNAGHHAVDPVAYPFLWSWKDASTKVQNMRHQYLLVKQKLISALPSPSDGSHDPSSIIDWTDGVSHWPNFLRYKQVFGDAPLPAKPPEPPPPPPPPPPSAAVPSFAAAIDDGDLGLGLGFDCCGGEEVDEEGFDYEEVAAAAAVEAEAEAPPPPPHPPPPPPLMQPARSRKRRRKRPERRRAWAALAAQLVRLREREARLEEREEERERERRERERMDEEVEEEREKEWEKARREAEEAARRRRDEERDWEERMEERRTEWRKRVEDILSQHRAEMEQIQARILHDQQSIIGQLLGILSPWVACPSVGGLSDGGAGLASHHQHPHHHQHHQPYHSHLMQGLHHMNGMVPGENRVGGDGQEDQFIVDG</sequence>
<feature type="compositionally biased region" description="Basic and acidic residues" evidence="1">
    <location>
        <begin position="245"/>
        <end position="264"/>
    </location>
</feature>
<feature type="region of interest" description="Disordered" evidence="1">
    <location>
        <begin position="284"/>
        <end position="303"/>
    </location>
</feature>
<name>A0A6I9QPQ7_ELAGV</name>
<evidence type="ECO:0000313" key="2">
    <source>
        <dbReference type="Proteomes" id="UP000504607"/>
    </source>
</evidence>
<feature type="region of interest" description="Disordered" evidence="1">
    <location>
        <begin position="361"/>
        <end position="414"/>
    </location>
</feature>
<gene>
    <name evidence="3" type="primary">LOC105038859</name>
</gene>
<feature type="region of interest" description="Disordered" evidence="1">
    <location>
        <begin position="192"/>
        <end position="227"/>
    </location>
</feature>
<dbReference type="OrthoDB" id="1725125at2759"/>
<evidence type="ECO:0000313" key="3">
    <source>
        <dbReference type="RefSeq" id="XP_010913075.1"/>
    </source>
</evidence>
<dbReference type="Proteomes" id="UP000504607">
    <property type="component" value="Chromosome 2"/>
</dbReference>
<protein>
    <submittedName>
        <fullName evidence="3">MAP7 domain-containing protein 1</fullName>
    </submittedName>
</protein>
<dbReference type="GeneID" id="105038859"/>
<dbReference type="PANTHER" id="PTHR37076">
    <property type="entry name" value="HISTONE-LYSINE N-METHYLTRANSFERASE, H3 LYSINE-79 SPECIFIC-LIKE-RELATED"/>
    <property type="match status" value="1"/>
</dbReference>
<reference evidence="3" key="1">
    <citation type="submission" date="2025-08" db="UniProtKB">
        <authorList>
            <consortium name="RefSeq"/>
        </authorList>
    </citation>
    <scope>IDENTIFICATION</scope>
</reference>
<evidence type="ECO:0000256" key="1">
    <source>
        <dbReference type="SAM" id="MobiDB-lite"/>
    </source>
</evidence>
<feature type="compositionally biased region" description="Pro residues" evidence="1">
    <location>
        <begin position="130"/>
        <end position="147"/>
    </location>
</feature>